<dbReference type="GO" id="GO:0005886">
    <property type="term" value="C:plasma membrane"/>
    <property type="evidence" value="ECO:0007669"/>
    <property type="project" value="UniProtKB-SubCell"/>
</dbReference>
<keyword evidence="1" id="KW-0472">Membrane</keyword>
<proteinExistence type="inferred from homology"/>
<comment type="function">
    <text evidence="1">Could be involved in insertion of integral membrane proteins into the membrane.</text>
</comment>
<comment type="caution">
    <text evidence="2">The sequence shown here is derived from an EMBL/GenBank/DDBJ whole genome shotgun (WGS) entry which is preliminary data.</text>
</comment>
<dbReference type="InterPro" id="IPR002696">
    <property type="entry name" value="Membr_insert_effic_factor_YidD"/>
</dbReference>
<evidence type="ECO:0000256" key="1">
    <source>
        <dbReference type="HAMAP-Rule" id="MF_00386"/>
    </source>
</evidence>
<sequence>MIFVRFLLLLYRKLWIWRGNCRYYPTCSFYAEEALKRHGLMRGGWLTLKRVLRCNQLFPGGFDPVP</sequence>
<dbReference type="Proteomes" id="UP000231343">
    <property type="component" value="Unassembled WGS sequence"/>
</dbReference>
<dbReference type="AlphaFoldDB" id="A0A2H0Y1N7"/>
<comment type="similarity">
    <text evidence="1">Belongs to the UPF0161 family.</text>
</comment>
<dbReference type="Pfam" id="PF01809">
    <property type="entry name" value="YidD"/>
    <property type="match status" value="1"/>
</dbReference>
<keyword evidence="1" id="KW-1003">Cell membrane</keyword>
<comment type="subcellular location">
    <subcellularLocation>
        <location evidence="1">Cell membrane</location>
        <topology evidence="1">Peripheral membrane protein</topology>
        <orientation evidence="1">Cytoplasmic side</orientation>
    </subcellularLocation>
</comment>
<dbReference type="PANTHER" id="PTHR33383:SF1">
    <property type="entry name" value="MEMBRANE PROTEIN INSERTION EFFICIENCY FACTOR-RELATED"/>
    <property type="match status" value="1"/>
</dbReference>
<dbReference type="EMBL" id="PEYM01000007">
    <property type="protein sequence ID" value="PIS31631.1"/>
    <property type="molecule type" value="Genomic_DNA"/>
</dbReference>
<organism evidence="2 3">
    <name type="scientific">Candidatus Saganbacteria bacterium CG08_land_8_20_14_0_20_45_16</name>
    <dbReference type="NCBI Taxonomy" id="2014293"/>
    <lineage>
        <taxon>Bacteria</taxon>
        <taxon>Bacillati</taxon>
        <taxon>Saganbacteria</taxon>
    </lineage>
</organism>
<accession>A0A2H0Y1N7</accession>
<dbReference type="NCBIfam" id="TIGR00278">
    <property type="entry name" value="membrane protein insertion efficiency factor YidD"/>
    <property type="match status" value="1"/>
</dbReference>
<dbReference type="SMART" id="SM01234">
    <property type="entry name" value="Haemolytic"/>
    <property type="match status" value="1"/>
</dbReference>
<dbReference type="HAMAP" id="MF_00386">
    <property type="entry name" value="UPF0161_YidD"/>
    <property type="match status" value="1"/>
</dbReference>
<reference evidence="2 3" key="1">
    <citation type="submission" date="2017-09" db="EMBL/GenBank/DDBJ databases">
        <title>Depth-based differentiation of microbial function through sediment-hosted aquifers and enrichment of novel symbionts in the deep terrestrial subsurface.</title>
        <authorList>
            <person name="Probst A.J."/>
            <person name="Ladd B."/>
            <person name="Jarett J.K."/>
            <person name="Geller-Mcgrath D.E."/>
            <person name="Sieber C.M."/>
            <person name="Emerson J.B."/>
            <person name="Anantharaman K."/>
            <person name="Thomas B.C."/>
            <person name="Malmstrom R."/>
            <person name="Stieglmeier M."/>
            <person name="Klingl A."/>
            <person name="Woyke T."/>
            <person name="Ryan C.M."/>
            <person name="Banfield J.F."/>
        </authorList>
    </citation>
    <scope>NUCLEOTIDE SEQUENCE [LARGE SCALE GENOMIC DNA]</scope>
    <source>
        <strain evidence="2">CG08_land_8_20_14_0_20_45_16</strain>
    </source>
</reference>
<evidence type="ECO:0000313" key="2">
    <source>
        <dbReference type="EMBL" id="PIS31631.1"/>
    </source>
</evidence>
<name>A0A2H0Y1N7_UNCSA</name>
<evidence type="ECO:0000313" key="3">
    <source>
        <dbReference type="Proteomes" id="UP000231343"/>
    </source>
</evidence>
<gene>
    <name evidence="2" type="primary">yidD</name>
    <name evidence="2" type="ORF">COT42_00755</name>
</gene>
<protein>
    <recommendedName>
        <fullName evidence="1">Putative membrane protein insertion efficiency factor</fullName>
    </recommendedName>
</protein>
<dbReference type="PANTHER" id="PTHR33383">
    <property type="entry name" value="MEMBRANE PROTEIN INSERTION EFFICIENCY FACTOR-RELATED"/>
    <property type="match status" value="1"/>
</dbReference>